<dbReference type="InterPro" id="IPR027417">
    <property type="entry name" value="P-loop_NTPase"/>
</dbReference>
<dbReference type="KEGG" id="peu:105116088"/>
<comment type="similarity">
    <text evidence="1">Belongs to the helicase family.</text>
</comment>
<keyword evidence="1" id="KW-0233">DNA recombination</keyword>
<comment type="catalytic activity">
    <reaction evidence="1">
        <text>ATP + H2O = ADP + phosphate + H(+)</text>
        <dbReference type="Rhea" id="RHEA:13065"/>
        <dbReference type="ChEBI" id="CHEBI:15377"/>
        <dbReference type="ChEBI" id="CHEBI:15378"/>
        <dbReference type="ChEBI" id="CHEBI:30616"/>
        <dbReference type="ChEBI" id="CHEBI:43474"/>
        <dbReference type="ChEBI" id="CHEBI:456216"/>
        <dbReference type="EC" id="5.6.2.3"/>
    </reaction>
</comment>
<reference evidence="5" key="1">
    <citation type="submission" date="2025-08" db="UniProtKB">
        <authorList>
            <consortium name="RefSeq"/>
        </authorList>
    </citation>
    <scope>IDENTIFICATION</scope>
</reference>
<gene>
    <name evidence="5" type="primary">LOC105116088</name>
</gene>
<feature type="domain" description="DNA helicase Pif1-like 2B" evidence="3">
    <location>
        <begin position="107"/>
        <end position="153"/>
    </location>
</feature>
<dbReference type="InterPro" id="IPR010285">
    <property type="entry name" value="DNA_helicase_pif1-like_DEAD"/>
</dbReference>
<dbReference type="GO" id="GO:0005524">
    <property type="term" value="F:ATP binding"/>
    <property type="evidence" value="ECO:0007669"/>
    <property type="project" value="UniProtKB-KW"/>
</dbReference>
<dbReference type="PANTHER" id="PTHR10492">
    <property type="match status" value="1"/>
</dbReference>
<keyword evidence="1" id="KW-0347">Helicase</keyword>
<name>A0AAJ6TIR4_POPEU</name>
<dbReference type="AlphaFoldDB" id="A0AAJ6TIR4"/>
<accession>A0AAJ6TIR4</accession>
<keyword evidence="1" id="KW-0547">Nucleotide-binding</keyword>
<dbReference type="PANTHER" id="PTHR10492:SF57">
    <property type="entry name" value="ATP-DEPENDENT DNA HELICASE"/>
    <property type="match status" value="1"/>
</dbReference>
<keyword evidence="1" id="KW-0234">DNA repair</keyword>
<dbReference type="Pfam" id="PF05970">
    <property type="entry name" value="PIF1"/>
    <property type="match status" value="1"/>
</dbReference>
<sequence length="155" mass="17044">MASHTVRDDEALMNNRFSFEALDRSLCDVLKDVGGRCPDEHFGGKSILLSGDFCQIILVISGGTKMFWLEVHVNCKSKGHLEIYLNANSVEAPFGHGNNTELLYPIEFINQLEFNGVPSHALALKLETPVMLLGNLNPAAGLYNGTRLIITELAK</sequence>
<dbReference type="GO" id="GO:0006281">
    <property type="term" value="P:DNA repair"/>
    <property type="evidence" value="ECO:0007669"/>
    <property type="project" value="UniProtKB-KW"/>
</dbReference>
<keyword evidence="1" id="KW-0227">DNA damage</keyword>
<organism evidence="4 5">
    <name type="scientific">Populus euphratica</name>
    <name type="common">Euphrates poplar</name>
    <dbReference type="NCBI Taxonomy" id="75702"/>
    <lineage>
        <taxon>Eukaryota</taxon>
        <taxon>Viridiplantae</taxon>
        <taxon>Streptophyta</taxon>
        <taxon>Embryophyta</taxon>
        <taxon>Tracheophyta</taxon>
        <taxon>Spermatophyta</taxon>
        <taxon>Magnoliopsida</taxon>
        <taxon>eudicotyledons</taxon>
        <taxon>Gunneridae</taxon>
        <taxon>Pentapetalae</taxon>
        <taxon>rosids</taxon>
        <taxon>fabids</taxon>
        <taxon>Malpighiales</taxon>
        <taxon>Salicaceae</taxon>
        <taxon>Saliceae</taxon>
        <taxon>Populus</taxon>
    </lineage>
</organism>
<proteinExistence type="inferred from homology"/>
<dbReference type="InterPro" id="IPR049163">
    <property type="entry name" value="Pif1-like_2B_dom"/>
</dbReference>
<evidence type="ECO:0000313" key="5">
    <source>
        <dbReference type="RefSeq" id="XP_011011572.1"/>
    </source>
</evidence>
<comment type="cofactor">
    <cofactor evidence="1">
        <name>Mg(2+)</name>
        <dbReference type="ChEBI" id="CHEBI:18420"/>
    </cofactor>
</comment>
<dbReference type="RefSeq" id="XP_011011572.1">
    <property type="nucleotide sequence ID" value="XM_011013270.1"/>
</dbReference>
<dbReference type="SUPFAM" id="SSF52540">
    <property type="entry name" value="P-loop containing nucleoside triphosphate hydrolases"/>
    <property type="match status" value="1"/>
</dbReference>
<dbReference type="GO" id="GO:0006310">
    <property type="term" value="P:DNA recombination"/>
    <property type="evidence" value="ECO:0007669"/>
    <property type="project" value="UniProtKB-KW"/>
</dbReference>
<keyword evidence="1" id="KW-0378">Hydrolase</keyword>
<evidence type="ECO:0000259" key="3">
    <source>
        <dbReference type="Pfam" id="PF21530"/>
    </source>
</evidence>
<evidence type="ECO:0000259" key="2">
    <source>
        <dbReference type="Pfam" id="PF05970"/>
    </source>
</evidence>
<evidence type="ECO:0000313" key="4">
    <source>
        <dbReference type="Proteomes" id="UP000694918"/>
    </source>
</evidence>
<dbReference type="GO" id="GO:0000723">
    <property type="term" value="P:telomere maintenance"/>
    <property type="evidence" value="ECO:0007669"/>
    <property type="project" value="InterPro"/>
</dbReference>
<dbReference type="GO" id="GO:0043139">
    <property type="term" value="F:5'-3' DNA helicase activity"/>
    <property type="evidence" value="ECO:0007669"/>
    <property type="project" value="UniProtKB-EC"/>
</dbReference>
<dbReference type="Proteomes" id="UP000694918">
    <property type="component" value="Unplaced"/>
</dbReference>
<keyword evidence="1" id="KW-0067">ATP-binding</keyword>
<dbReference type="Pfam" id="PF21530">
    <property type="entry name" value="Pif1_2B_dom"/>
    <property type="match status" value="1"/>
</dbReference>
<protein>
    <recommendedName>
        <fullName evidence="1">ATP-dependent DNA helicase</fullName>
        <ecNumber evidence="1">5.6.2.3</ecNumber>
    </recommendedName>
</protein>
<evidence type="ECO:0000256" key="1">
    <source>
        <dbReference type="RuleBase" id="RU363044"/>
    </source>
</evidence>
<feature type="domain" description="DNA helicase Pif1-like DEAD-box helicase" evidence="2">
    <location>
        <begin position="9"/>
        <end position="73"/>
    </location>
</feature>
<dbReference type="GO" id="GO:0016787">
    <property type="term" value="F:hydrolase activity"/>
    <property type="evidence" value="ECO:0007669"/>
    <property type="project" value="UniProtKB-KW"/>
</dbReference>
<dbReference type="EC" id="5.6.2.3" evidence="1"/>
<keyword evidence="4" id="KW-1185">Reference proteome</keyword>
<dbReference type="GeneID" id="105116088"/>